<evidence type="ECO:0000313" key="1">
    <source>
        <dbReference type="EMBL" id="PTX62467.1"/>
    </source>
</evidence>
<gene>
    <name evidence="1" type="ORF">C8P63_10562</name>
</gene>
<dbReference type="SUPFAM" id="SSF52540">
    <property type="entry name" value="P-loop containing nucleoside triphosphate hydrolases"/>
    <property type="match status" value="1"/>
</dbReference>
<proteinExistence type="predicted"/>
<dbReference type="InterPro" id="IPR027417">
    <property type="entry name" value="P-loop_NTPase"/>
</dbReference>
<name>A0A2T6C2K1_9BACL</name>
<dbReference type="RefSeq" id="WP_108022271.1">
    <property type="nucleotide sequence ID" value="NZ_QBKR01000005.1"/>
</dbReference>
<dbReference type="Proteomes" id="UP000244240">
    <property type="component" value="Unassembled WGS sequence"/>
</dbReference>
<organism evidence="1 2">
    <name type="scientific">Melghirimyces profundicolus</name>
    <dbReference type="NCBI Taxonomy" id="1242148"/>
    <lineage>
        <taxon>Bacteria</taxon>
        <taxon>Bacillati</taxon>
        <taxon>Bacillota</taxon>
        <taxon>Bacilli</taxon>
        <taxon>Bacillales</taxon>
        <taxon>Thermoactinomycetaceae</taxon>
        <taxon>Melghirimyces</taxon>
    </lineage>
</organism>
<reference evidence="1 2" key="1">
    <citation type="submission" date="2018-04" db="EMBL/GenBank/DDBJ databases">
        <title>Genomic Encyclopedia of Archaeal and Bacterial Type Strains, Phase II (KMG-II): from individual species to whole genera.</title>
        <authorList>
            <person name="Goeker M."/>
        </authorList>
    </citation>
    <scope>NUCLEOTIDE SEQUENCE [LARGE SCALE GENOMIC DNA]</scope>
    <source>
        <strain evidence="1 2">DSM 45787</strain>
    </source>
</reference>
<dbReference type="OrthoDB" id="9783544at2"/>
<keyword evidence="2" id="KW-1185">Reference proteome</keyword>
<dbReference type="EMBL" id="QBKR01000005">
    <property type="protein sequence ID" value="PTX62467.1"/>
    <property type="molecule type" value="Genomic_DNA"/>
</dbReference>
<comment type="caution">
    <text evidence="1">The sequence shown here is derived from an EMBL/GenBank/DDBJ whole genome shotgun (WGS) entry which is preliminary data.</text>
</comment>
<protein>
    <submittedName>
        <fullName evidence="1">Uncharacterized protein</fullName>
    </submittedName>
</protein>
<dbReference type="AlphaFoldDB" id="A0A2T6C2K1"/>
<evidence type="ECO:0000313" key="2">
    <source>
        <dbReference type="Proteomes" id="UP000244240"/>
    </source>
</evidence>
<accession>A0A2T6C2K1</accession>
<sequence>MQDRWKKGRVHSLAVVGLAKNAGKTTVLNTLASRLEAEGRSVGFLSIGVDGEERDVWTLKKKPPVVLPPGSLAATAASLLDEKGGDWELLETTPLNTPLGPVTLARALRRVRVKLAGVTRKEGVREVLTRFRERGAEQILVDGAYDRKAAASPWITDAAICVAGAAIARSLDGLMEKTEEAVHLLTLPEAKDPLLRSAAEQAVTENRLVGIRKGRVEALPCSSLLLADRVREVLDGGEWRGLALPGSLTDRGLERLRGAGHPVDLVLADPTRAFVSLRSLRRFYREGSTLSCLRVVRLAAVAVNPVSPSGYTFDPGEMKERTARICHPVPVFDAVRDGVDGLEEIKRNISGG</sequence>